<evidence type="ECO:0000313" key="5">
    <source>
        <dbReference type="Proteomes" id="UP000044071"/>
    </source>
</evidence>
<dbReference type="PANTHER" id="PTHR30098">
    <property type="entry name" value="LEUCYL/PHENYLALANYL-TRNA--PROTEIN TRANSFERASE"/>
    <property type="match status" value="1"/>
</dbReference>
<dbReference type="GO" id="GO:0030163">
    <property type="term" value="P:protein catabolic process"/>
    <property type="evidence" value="ECO:0007669"/>
    <property type="project" value="InterPro"/>
</dbReference>
<protein>
    <submittedName>
        <fullName evidence="4">Leucyl/phenylalanyl-tRNA--protein transferase</fullName>
    </submittedName>
</protein>
<organism evidence="4 5">
    <name type="scientific">Legionella massiliensis</name>
    <dbReference type="NCBI Taxonomy" id="1034943"/>
    <lineage>
        <taxon>Bacteria</taxon>
        <taxon>Pseudomonadati</taxon>
        <taxon>Pseudomonadota</taxon>
        <taxon>Gammaproteobacteria</taxon>
        <taxon>Legionellales</taxon>
        <taxon>Legionellaceae</taxon>
        <taxon>Legionella</taxon>
    </lineage>
</organism>
<dbReference type="Gene3D" id="3.40.630.70">
    <property type="entry name" value="Leucyl/phenylalanyl-tRNA-protein transferase, C-terminal domain"/>
    <property type="match status" value="1"/>
</dbReference>
<dbReference type="GO" id="GO:0008914">
    <property type="term" value="F:leucyl-tRNA--protein transferase activity"/>
    <property type="evidence" value="ECO:0007669"/>
    <property type="project" value="InterPro"/>
</dbReference>
<reference evidence="4 5" key="1">
    <citation type="submission" date="2014-06" db="EMBL/GenBank/DDBJ databases">
        <authorList>
            <person name="Urmite Genomes Urmite Genomes"/>
        </authorList>
    </citation>
    <scope>NUCLEOTIDE SEQUENCE [LARGE SCALE GENOMIC DNA]</scope>
</reference>
<dbReference type="SUPFAM" id="SSF55729">
    <property type="entry name" value="Acyl-CoA N-acyltransferases (Nat)"/>
    <property type="match status" value="1"/>
</dbReference>
<name>A0A078L0A9_9GAMM</name>
<dbReference type="AlphaFoldDB" id="A0A078L0A9"/>
<dbReference type="EMBL" id="CCSB01000003">
    <property type="protein sequence ID" value="CDZ78591.1"/>
    <property type="molecule type" value="Genomic_DNA"/>
</dbReference>
<dbReference type="InterPro" id="IPR042203">
    <property type="entry name" value="Leu/Phe-tRNA_Trfase_C"/>
</dbReference>
<gene>
    <name evidence="4" type="primary">aat</name>
    <name evidence="4" type="ORF">BN59_02901</name>
</gene>
<dbReference type="Proteomes" id="UP000044071">
    <property type="component" value="Unassembled WGS sequence"/>
</dbReference>
<dbReference type="Pfam" id="PF03588">
    <property type="entry name" value="Leu_Phe_trans"/>
    <property type="match status" value="1"/>
</dbReference>
<dbReference type="GO" id="GO:0005737">
    <property type="term" value="C:cytoplasm"/>
    <property type="evidence" value="ECO:0007669"/>
    <property type="project" value="TreeGrafter"/>
</dbReference>
<keyword evidence="2 4" id="KW-0808">Transferase</keyword>
<dbReference type="STRING" id="1034943.BN59_02901"/>
<dbReference type="InterPro" id="IPR004616">
    <property type="entry name" value="Leu/Phe-tRNA_Trfase"/>
</dbReference>
<dbReference type="eggNOG" id="COG2360">
    <property type="taxonomic scope" value="Bacteria"/>
</dbReference>
<evidence type="ECO:0000256" key="1">
    <source>
        <dbReference type="ARBA" id="ARBA00022490"/>
    </source>
</evidence>
<keyword evidence="5" id="KW-1185">Reference proteome</keyword>
<evidence type="ECO:0000256" key="3">
    <source>
        <dbReference type="ARBA" id="ARBA00023315"/>
    </source>
</evidence>
<accession>A0A078L0A9</accession>
<evidence type="ECO:0000313" key="4">
    <source>
        <dbReference type="EMBL" id="CDZ78591.1"/>
    </source>
</evidence>
<keyword evidence="3" id="KW-0012">Acyltransferase</keyword>
<keyword evidence="1" id="KW-0963">Cytoplasm</keyword>
<dbReference type="InterPro" id="IPR016181">
    <property type="entry name" value="Acyl_CoA_acyltransferase"/>
</dbReference>
<sequence length="133" mass="15283">MRACANAEGRINHTWISDEMCDAYTKLHLMGYAHSFEIWQNEKLIGGLYGLSLGHAFFGESMFHQARDASKLAMYHLCQTLNSWDFDFIDCQLPTPHLQSLGAEIVSRSKFLHDLQKTLQYPTRRGLWANTES</sequence>
<dbReference type="PANTHER" id="PTHR30098:SF2">
    <property type="entry name" value="LEUCYL_PHENYLALANYL-TRNA--PROTEIN TRANSFERASE"/>
    <property type="match status" value="1"/>
</dbReference>
<proteinExistence type="predicted"/>
<evidence type="ECO:0000256" key="2">
    <source>
        <dbReference type="ARBA" id="ARBA00022679"/>
    </source>
</evidence>